<dbReference type="SMART" id="SM00028">
    <property type="entry name" value="TPR"/>
    <property type="match status" value="8"/>
</dbReference>
<dbReference type="KEGG" id="phm:PSMK_10890"/>
<keyword evidence="5" id="KW-1185">Reference proteome</keyword>
<dbReference type="Gene3D" id="1.25.40.10">
    <property type="entry name" value="Tetratricopeptide repeat domain"/>
    <property type="match status" value="5"/>
</dbReference>
<dbReference type="SUPFAM" id="SSF48452">
    <property type="entry name" value="TPR-like"/>
    <property type="match status" value="5"/>
</dbReference>
<keyword evidence="2 3" id="KW-0802">TPR repeat</keyword>
<dbReference type="InterPro" id="IPR019734">
    <property type="entry name" value="TPR_rpt"/>
</dbReference>
<evidence type="ECO:0000256" key="1">
    <source>
        <dbReference type="ARBA" id="ARBA00022737"/>
    </source>
</evidence>
<dbReference type="OrthoDB" id="9809392at2"/>
<evidence type="ECO:0008006" key="6">
    <source>
        <dbReference type="Google" id="ProtNLM"/>
    </source>
</evidence>
<dbReference type="PANTHER" id="PTHR45586">
    <property type="entry name" value="TPR REPEAT-CONTAINING PROTEIN PA4667"/>
    <property type="match status" value="1"/>
</dbReference>
<proteinExistence type="predicted"/>
<evidence type="ECO:0000313" key="4">
    <source>
        <dbReference type="EMBL" id="BAM03248.1"/>
    </source>
</evidence>
<reference evidence="4 5" key="1">
    <citation type="submission" date="2012-02" db="EMBL/GenBank/DDBJ databases">
        <title>Complete genome sequence of Phycisphaera mikurensis NBRC 102666.</title>
        <authorList>
            <person name="Ankai A."/>
            <person name="Hosoyama A."/>
            <person name="Terui Y."/>
            <person name="Sekine M."/>
            <person name="Fukai R."/>
            <person name="Kato Y."/>
            <person name="Nakamura S."/>
            <person name="Yamada-Narita S."/>
            <person name="Kawakoshi A."/>
            <person name="Fukunaga Y."/>
            <person name="Yamazaki S."/>
            <person name="Fujita N."/>
        </authorList>
    </citation>
    <scope>NUCLEOTIDE SEQUENCE [LARGE SCALE GENOMIC DNA]</scope>
    <source>
        <strain evidence="5">NBRC 102666 / KCTC 22515 / FYK2301M01</strain>
    </source>
</reference>
<dbReference type="STRING" id="1142394.PSMK_10890"/>
<dbReference type="EMBL" id="AP012338">
    <property type="protein sequence ID" value="BAM03248.1"/>
    <property type="molecule type" value="Genomic_DNA"/>
</dbReference>
<name>I0IDB0_PHYMF</name>
<protein>
    <recommendedName>
        <fullName evidence="6">Tetratricopeptide repeat protein</fullName>
    </recommendedName>
</protein>
<organism evidence="4 5">
    <name type="scientific">Phycisphaera mikurensis (strain NBRC 102666 / KCTC 22515 / FYK2301M01)</name>
    <dbReference type="NCBI Taxonomy" id="1142394"/>
    <lineage>
        <taxon>Bacteria</taxon>
        <taxon>Pseudomonadati</taxon>
        <taxon>Planctomycetota</taxon>
        <taxon>Phycisphaerae</taxon>
        <taxon>Phycisphaerales</taxon>
        <taxon>Phycisphaeraceae</taxon>
        <taxon>Phycisphaera</taxon>
    </lineage>
</organism>
<gene>
    <name evidence="4" type="ordered locus">PSMK_10890</name>
</gene>
<evidence type="ECO:0000313" key="5">
    <source>
        <dbReference type="Proteomes" id="UP000007881"/>
    </source>
</evidence>
<keyword evidence="1" id="KW-0677">Repeat</keyword>
<evidence type="ECO:0000256" key="3">
    <source>
        <dbReference type="PROSITE-ProRule" id="PRU00339"/>
    </source>
</evidence>
<dbReference type="HOGENOM" id="CLU_256567_0_0_0"/>
<dbReference type="Proteomes" id="UP000007881">
    <property type="component" value="Chromosome"/>
</dbReference>
<evidence type="ECO:0000256" key="2">
    <source>
        <dbReference type="ARBA" id="ARBA00022803"/>
    </source>
</evidence>
<dbReference type="PANTHER" id="PTHR45586:SF14">
    <property type="entry name" value="TETRATRICOPEPTIDE TPR_2 REPEAT PROTEIN"/>
    <property type="match status" value="1"/>
</dbReference>
<dbReference type="Pfam" id="PF13181">
    <property type="entry name" value="TPR_8"/>
    <property type="match status" value="1"/>
</dbReference>
<dbReference type="InterPro" id="IPR051012">
    <property type="entry name" value="CellSynth/LPSAsmb/PSIAsmb"/>
</dbReference>
<sequence length="1367" mass="145119">MAIDRRRRRLQRLTLLAAAFVVLAAGVAGLYLFQQHRNESRQLLLRQEGLAAYAAGDMPVAAAKLGDYVDARPDADAETLLAAAEASYRAPLPGAAHVRRAQQWLVRLRAIDPKNQAGNDLLLEIAETHLGPEQGERVATDVLDGDPQNGRARLLRASRRLALNNPADALADAEKQLELEPGDAEASLLRVQARLALGEDAELVAADADAALAAAEAAGDASRAQRPGLRLAAAFAELRAGRTDRARELLEEAAGEPPADGRFAVRLTRLLDATNNFAAANAYVAAHAASFPPVDGPGVELTRRLFEAGRLEDVAARLGGLDGNAPTELLAIRAMSLAELGRRDQAEATLDLLADHADPIGVRWERPLRLFYAQPRLAPRVLEAAAESVDNGLAHPYLLAIMGRCHAEVDDFAAALTQHRAAAEARNAWAAPRVLAARALLELDRPAEAEAEATGAYLRRTDLLEPLVLKAEAMARLPGREQQTLDLTAKLLEQVPDEPRLVVLEAATLAQRGDDQAARAAIERAVRRDPPLPPASLLELARVGQAAGLDTDTLVLDRLNEAYGDRPELIYARAARLAAEGQPDAGLALIRPRVVADDPSWRLLEATYLQLIDDPGAREAWAATSEAFPSVLEVQRRVLASPLVLADRELSDRVIERVRSLAGSENLQWRMARARWLLDGPGAEAGAGAGGSPADDAAAAEAEKLLDEVLSRARDDAEALLLRARAHERQGRTLEAARDAEAALQQASDSPSLRLEVARLQQAVGNFPAALANLVAVADGPADRLDAAQTRSAALLLAAQGDYARAIGLLERLQNRPEGAMGAREQLLLGQLYAQVGQEDAASRTMEALLAAEPDAASLQWAAGFYAESGDPERAQAVLDRLEGAGVEPGRRRAILADHAARYGSLREALAEFEAAVAAGDPGAASRLAGFNLGQGRGEAALDAARAGLAGGAAGEEPGLADLVARADAVGALAGDPAFRPILQRLLRESDPGLRASISAALTLAADTAAPPVEKLSRLRQMARDADGIVELQTLAAQLHLRAGRNEEALALAEAAAIAHPNAVPPAQARALAFFALERWDDALASAMDWRRRSARDPLAADLLIARSRLAKGQPAEAEAALAPYLRFAEELPGQMADFAAVYGRALAESGRAREATDFLGGHLDLPQWRAAALAITPSLRDADARSAWLETLTAAVPESEPSERFRVANAWWALHLAGGVTARDAPDAGRVALRLVTALAERPDATMPVHAAAGMMAESLGEPQTAVAAYRRALDLNPDAQAVRNNLAMVLIGDDGPAIDAAAGLQLAREAVAAEPENADFRDTLALAQVANGNVQEALRTIEVAIDLEPSKSAWRDRQAEILRMQ</sequence>
<accession>I0IDB0</accession>
<dbReference type="InterPro" id="IPR011990">
    <property type="entry name" value="TPR-like_helical_dom_sf"/>
</dbReference>
<dbReference type="RefSeq" id="WP_014436467.1">
    <property type="nucleotide sequence ID" value="NC_017080.1"/>
</dbReference>
<dbReference type="eggNOG" id="COG0457">
    <property type="taxonomic scope" value="Bacteria"/>
</dbReference>
<feature type="repeat" description="TPR" evidence="3">
    <location>
        <begin position="1248"/>
        <end position="1281"/>
    </location>
</feature>
<dbReference type="PROSITE" id="PS50005">
    <property type="entry name" value="TPR"/>
    <property type="match status" value="1"/>
</dbReference>